<feature type="domain" description="Multidrug resistance protein MdtA-like C-terminal permuted SH3" evidence="3">
    <location>
        <begin position="298"/>
        <end position="349"/>
    </location>
</feature>
<dbReference type="Proteomes" id="UP000326671">
    <property type="component" value="Unassembled WGS sequence"/>
</dbReference>
<dbReference type="PANTHER" id="PTHR30469">
    <property type="entry name" value="MULTIDRUG RESISTANCE PROTEIN MDTA"/>
    <property type="match status" value="1"/>
</dbReference>
<keyword evidence="2" id="KW-1133">Transmembrane helix</keyword>
<dbReference type="EMBL" id="VYKL01000063">
    <property type="protein sequence ID" value="KAA9012233.1"/>
    <property type="molecule type" value="Genomic_DNA"/>
</dbReference>
<gene>
    <name evidence="6" type="ORF">F4V44_25985</name>
</gene>
<feature type="domain" description="YknX-like beta-barrel" evidence="5">
    <location>
        <begin position="215"/>
        <end position="291"/>
    </location>
</feature>
<comment type="caution">
    <text evidence="6">The sequence shown here is derived from an EMBL/GenBank/DDBJ whole genome shotgun (WGS) entry which is preliminary data.</text>
</comment>
<dbReference type="OrthoDB" id="2446145at2"/>
<dbReference type="InterPro" id="IPR058639">
    <property type="entry name" value="BSH_YknX-like"/>
</dbReference>
<dbReference type="PANTHER" id="PTHR30469:SF33">
    <property type="entry name" value="SLR1207 PROTEIN"/>
    <property type="match status" value="1"/>
</dbReference>
<dbReference type="RefSeq" id="WP_150442876.1">
    <property type="nucleotide sequence ID" value="NZ_VYKL01000063.1"/>
</dbReference>
<protein>
    <submittedName>
        <fullName evidence="6">Efflux RND transporter periplasmic adaptor subunit</fullName>
    </submittedName>
</protein>
<dbReference type="GO" id="GO:0015562">
    <property type="term" value="F:efflux transmembrane transporter activity"/>
    <property type="evidence" value="ECO:0007669"/>
    <property type="project" value="TreeGrafter"/>
</dbReference>
<evidence type="ECO:0000259" key="4">
    <source>
        <dbReference type="Pfam" id="PF25984"/>
    </source>
</evidence>
<keyword evidence="7" id="KW-1185">Reference proteome</keyword>
<dbReference type="Gene3D" id="1.10.287.510">
    <property type="entry name" value="Helix hairpin bin"/>
    <property type="match status" value="1"/>
</dbReference>
<name>A0A5J5GXD4_9BACI</name>
<keyword evidence="1" id="KW-0175">Coiled coil</keyword>
<dbReference type="AlphaFoldDB" id="A0A5J5GXD4"/>
<dbReference type="Gene3D" id="2.40.30.170">
    <property type="match status" value="1"/>
</dbReference>
<dbReference type="InterPro" id="IPR058627">
    <property type="entry name" value="MdtA-like_C"/>
</dbReference>
<accession>A0A5J5GXD4</accession>
<dbReference type="GO" id="GO:1990281">
    <property type="term" value="C:efflux pump complex"/>
    <property type="evidence" value="ECO:0007669"/>
    <property type="project" value="TreeGrafter"/>
</dbReference>
<evidence type="ECO:0000313" key="7">
    <source>
        <dbReference type="Proteomes" id="UP000326671"/>
    </source>
</evidence>
<evidence type="ECO:0000313" key="6">
    <source>
        <dbReference type="EMBL" id="KAA9012233.1"/>
    </source>
</evidence>
<dbReference type="Pfam" id="PF25967">
    <property type="entry name" value="RND-MFP_C"/>
    <property type="match status" value="1"/>
</dbReference>
<evidence type="ECO:0000259" key="3">
    <source>
        <dbReference type="Pfam" id="PF25967"/>
    </source>
</evidence>
<sequence length="398" mass="45609">MKWISKIIIGAAILFVAVNLYLLFKENSKVARSLYVPEWTTAKEQNIQKTMKTEGVTTPLEEQSIYYDERKGSFEGFMVKKGEEVTSGKTLFYYSTESYEDAIAVLKSERDSLENQLEALEDKWDDLNDINYDTTRSVLDDELLINDYSVEIDLYQTEVEINRLESEIEKYDEQIASLDRKLPQLEEISDMNGVVKNINHDLSNPVITIISKESMVKGMLSEKEQSKIKPGMEVTVSLKGSNKSYKGSIQEVSHFPENEPKVKKESQYPFTIVLDKRIDNLAHGTHVNVKIVRKEVLDAITVPYDSIKKSGKTKHVYVLENGKVQKKKVTTGLHVNSVQQIKKGLKEGEVLSMEPLSYSKGTPTFYTPLQVKKWEKDMYQNIRKKEMLKQLGKGFLSF</sequence>
<feature type="transmembrane region" description="Helical" evidence="2">
    <location>
        <begin position="7"/>
        <end position="24"/>
    </location>
</feature>
<evidence type="ECO:0000259" key="5">
    <source>
        <dbReference type="Pfam" id="PF25990"/>
    </source>
</evidence>
<evidence type="ECO:0000256" key="2">
    <source>
        <dbReference type="SAM" id="Phobius"/>
    </source>
</evidence>
<reference evidence="6 7" key="1">
    <citation type="submission" date="2019-09" db="EMBL/GenBank/DDBJ databases">
        <title>Whole genome sequences of isolates from the Mars Exploration Rovers.</title>
        <authorList>
            <person name="Seuylemezian A."/>
            <person name="Vaishampayan P."/>
        </authorList>
    </citation>
    <scope>NUCLEOTIDE SEQUENCE [LARGE SCALE GENOMIC DNA]</scope>
    <source>
        <strain evidence="6 7">MER_TA_151</strain>
    </source>
</reference>
<proteinExistence type="predicted"/>
<organism evidence="6 7">
    <name type="scientific">Niallia endozanthoxylica</name>
    <dbReference type="NCBI Taxonomy" id="2036016"/>
    <lineage>
        <taxon>Bacteria</taxon>
        <taxon>Bacillati</taxon>
        <taxon>Bacillota</taxon>
        <taxon>Bacilli</taxon>
        <taxon>Bacillales</taxon>
        <taxon>Bacillaceae</taxon>
        <taxon>Niallia</taxon>
    </lineage>
</organism>
<feature type="coiled-coil region" evidence="1">
    <location>
        <begin position="96"/>
        <end position="130"/>
    </location>
</feature>
<dbReference type="Pfam" id="PF25984">
    <property type="entry name" value="BSH_YknX"/>
    <property type="match status" value="1"/>
</dbReference>
<keyword evidence="2" id="KW-0472">Membrane</keyword>
<dbReference type="Pfam" id="PF25990">
    <property type="entry name" value="Beta-barrel_YknX"/>
    <property type="match status" value="1"/>
</dbReference>
<keyword evidence="2" id="KW-0812">Transmembrane</keyword>
<evidence type="ECO:0000256" key="1">
    <source>
        <dbReference type="SAM" id="Coils"/>
    </source>
</evidence>
<dbReference type="Gene3D" id="6.20.50.140">
    <property type="match status" value="1"/>
</dbReference>
<dbReference type="InterPro" id="IPR058636">
    <property type="entry name" value="Beta-barrel_YknX"/>
</dbReference>
<feature type="coiled-coil region" evidence="1">
    <location>
        <begin position="154"/>
        <end position="188"/>
    </location>
</feature>
<feature type="domain" description="YknX-like barrel-sandwich hybrid" evidence="4">
    <location>
        <begin position="63"/>
        <end position="204"/>
    </location>
</feature>